<keyword evidence="8 12" id="KW-0560">Oxidoreductase</keyword>
<evidence type="ECO:0000256" key="8">
    <source>
        <dbReference type="ARBA" id="ARBA00023002"/>
    </source>
</evidence>
<dbReference type="PROSITE" id="PS00086">
    <property type="entry name" value="CYTOCHROME_P450"/>
    <property type="match status" value="1"/>
</dbReference>
<comment type="subcellular location">
    <subcellularLocation>
        <location evidence="2">Membrane</location>
    </subcellularLocation>
</comment>
<dbReference type="InterPro" id="IPR002401">
    <property type="entry name" value="Cyt_P450_E_grp-I"/>
</dbReference>
<dbReference type="PANTHER" id="PTHR47947:SF26">
    <property type="entry name" value="CYTOCHROME P450"/>
    <property type="match status" value="1"/>
</dbReference>
<dbReference type="Gene3D" id="1.10.630.10">
    <property type="entry name" value="Cytochrome P450"/>
    <property type="match status" value="1"/>
</dbReference>
<dbReference type="GO" id="GO:0033075">
    <property type="term" value="P:isoquinoline alkaloid biosynthetic process"/>
    <property type="evidence" value="ECO:0007669"/>
    <property type="project" value="UniProtKB-ARBA"/>
</dbReference>
<evidence type="ECO:0000256" key="2">
    <source>
        <dbReference type="ARBA" id="ARBA00004370"/>
    </source>
</evidence>
<evidence type="ECO:0000256" key="6">
    <source>
        <dbReference type="ARBA" id="ARBA00022723"/>
    </source>
</evidence>
<dbReference type="GO" id="GO:0016020">
    <property type="term" value="C:membrane"/>
    <property type="evidence" value="ECO:0007669"/>
    <property type="project" value="UniProtKB-SubCell"/>
</dbReference>
<dbReference type="InterPro" id="IPR036396">
    <property type="entry name" value="Cyt_P450_sf"/>
</dbReference>
<evidence type="ECO:0000256" key="7">
    <source>
        <dbReference type="ARBA" id="ARBA00022989"/>
    </source>
</evidence>
<comment type="similarity">
    <text evidence="12">Belongs to the cytochrome P450 family.</text>
</comment>
<evidence type="ECO:0000256" key="13">
    <source>
        <dbReference type="SAM" id="Phobius"/>
    </source>
</evidence>
<dbReference type="SUPFAM" id="SSF48264">
    <property type="entry name" value="Cytochrome P450"/>
    <property type="match status" value="1"/>
</dbReference>
<dbReference type="PANTHER" id="PTHR47947">
    <property type="entry name" value="CYTOCHROME P450 82C3-RELATED"/>
    <property type="match status" value="1"/>
</dbReference>
<dbReference type="InterPro" id="IPR017972">
    <property type="entry name" value="Cyt_P450_CS"/>
</dbReference>
<evidence type="ECO:0000256" key="9">
    <source>
        <dbReference type="ARBA" id="ARBA00023004"/>
    </source>
</evidence>
<keyword evidence="10 13" id="KW-0472">Membrane</keyword>
<dbReference type="AlphaFoldDB" id="A0AA96SDR1"/>
<proteinExistence type="evidence at transcript level"/>
<dbReference type="InterPro" id="IPR050651">
    <property type="entry name" value="Plant_Cytochrome_P450_Monoox"/>
</dbReference>
<feature type="binding site" description="axial binding residue" evidence="11">
    <location>
        <position position="484"/>
    </location>
    <ligand>
        <name>heme</name>
        <dbReference type="ChEBI" id="CHEBI:30413"/>
    </ligand>
    <ligandPart>
        <name>Fe</name>
        <dbReference type="ChEBI" id="CHEBI:18248"/>
    </ligandPart>
</feature>
<keyword evidence="12" id="KW-0503">Monooxygenase</keyword>
<comment type="pathway">
    <text evidence="3">Alkaloid biosynthesis.</text>
</comment>
<keyword evidence="5 13" id="KW-0812">Transmembrane</keyword>
<dbReference type="GO" id="GO:0005506">
    <property type="term" value="F:iron ion binding"/>
    <property type="evidence" value="ECO:0007669"/>
    <property type="project" value="InterPro"/>
</dbReference>
<keyword evidence="9 11" id="KW-0408">Iron</keyword>
<protein>
    <submittedName>
        <fullName evidence="14">CYP82C152</fullName>
    </submittedName>
</protein>
<evidence type="ECO:0000256" key="3">
    <source>
        <dbReference type="ARBA" id="ARBA00004913"/>
    </source>
</evidence>
<evidence type="ECO:0000256" key="4">
    <source>
        <dbReference type="ARBA" id="ARBA00022617"/>
    </source>
</evidence>
<dbReference type="InterPro" id="IPR001128">
    <property type="entry name" value="Cyt_P450"/>
</dbReference>
<evidence type="ECO:0000313" key="14">
    <source>
        <dbReference type="EMBL" id="WNT44084.1"/>
    </source>
</evidence>
<evidence type="ECO:0000256" key="12">
    <source>
        <dbReference type="RuleBase" id="RU000461"/>
    </source>
</evidence>
<dbReference type="GO" id="GO:0004497">
    <property type="term" value="F:monooxygenase activity"/>
    <property type="evidence" value="ECO:0007669"/>
    <property type="project" value="UniProtKB-KW"/>
</dbReference>
<dbReference type="EMBL" id="OQ434206">
    <property type="protein sequence ID" value="WNT44084.1"/>
    <property type="molecule type" value="mRNA"/>
</dbReference>
<evidence type="ECO:0000256" key="11">
    <source>
        <dbReference type="PIRSR" id="PIRSR602401-1"/>
    </source>
</evidence>
<feature type="transmembrane region" description="Helical" evidence="13">
    <location>
        <begin position="337"/>
        <end position="359"/>
    </location>
</feature>
<dbReference type="GO" id="GO:0016705">
    <property type="term" value="F:oxidoreductase activity, acting on paired donors, with incorporation or reduction of molecular oxygen"/>
    <property type="evidence" value="ECO:0007669"/>
    <property type="project" value="InterPro"/>
</dbReference>
<keyword evidence="4 11" id="KW-0349">Heme</keyword>
<evidence type="ECO:0000256" key="10">
    <source>
        <dbReference type="ARBA" id="ARBA00023136"/>
    </source>
</evidence>
<feature type="transmembrane region" description="Helical" evidence="13">
    <location>
        <begin position="12"/>
        <end position="38"/>
    </location>
</feature>
<evidence type="ECO:0000256" key="5">
    <source>
        <dbReference type="ARBA" id="ARBA00022692"/>
    </source>
</evidence>
<dbReference type="FunFam" id="1.10.630.10:FF:000026">
    <property type="entry name" value="Cytochrome P450 82C4"/>
    <property type="match status" value="1"/>
</dbReference>
<keyword evidence="7 13" id="KW-1133">Transmembrane helix</keyword>
<keyword evidence="6 11" id="KW-0479">Metal-binding</keyword>
<dbReference type="PRINTS" id="PR00385">
    <property type="entry name" value="P450"/>
</dbReference>
<accession>A0AA96SDR1</accession>
<comment type="cofactor">
    <cofactor evidence="1 11">
        <name>heme</name>
        <dbReference type="ChEBI" id="CHEBI:30413"/>
    </cofactor>
</comment>
<dbReference type="Pfam" id="PF00067">
    <property type="entry name" value="p450"/>
    <property type="match status" value="1"/>
</dbReference>
<dbReference type="CDD" id="cd20654">
    <property type="entry name" value="CYP82"/>
    <property type="match status" value="1"/>
</dbReference>
<sequence length="547" mass="62118">MAFLIPHEYYSLFLTAISSTITISFFTIVLFYCLTSWIPKLLQQRHMLIKEPPQPSGSWPVIGHLHLLTGPTLPHLTLGTIADKHGPIFKIWLGVRKTVVVSSWELAKECYTTHDRIFASRPRSLATKLLSYDYAMFGLSPYGPYWRELRRISMQELLSNSRLEMLKHVWGSEINMCLKELYENWRLNAGCKGVLVDMKRWFGDLTLNMTVRMVVGKRLFFGAATYDQKIHEDEVRRFQKGLRDFFRLMGMFVVSDFIPCLGWLDLGGYEKEMKRVSKEMDVLLQRWLEEHKEMKKINEGGGEKDFMSVLLEILDEDATLSADSEYDADTIIKSTCLVLILGGGDTTMVSLVWALALLLNNPHVLKKAQDELDIHVGKERQVDESDIKNLTYLQATVKETMRLYPAGPLSGPREASEDCTLAGYHVQAGTRLIVNLGKIQRDPRVWSDPNEFKPERFLTSPHVDMDVKGQTFELIPFGSGRRSCPGTSFALQVVHLTLAHLLQGFEFKTGSGEPVDMTEGAGLTNLKATPLEVMVTPRLSSQLYAML</sequence>
<dbReference type="GO" id="GO:0020037">
    <property type="term" value="F:heme binding"/>
    <property type="evidence" value="ECO:0007669"/>
    <property type="project" value="InterPro"/>
</dbReference>
<dbReference type="PRINTS" id="PR00463">
    <property type="entry name" value="EP450I"/>
</dbReference>
<name>A0AA96SDR1_9MAGN</name>
<reference evidence="14" key="1">
    <citation type="submission" date="2023-02" db="EMBL/GenBank/DDBJ databases">
        <authorList>
            <person name="Liu X."/>
        </authorList>
    </citation>
    <scope>NUCLEOTIDE SEQUENCE</scope>
</reference>
<evidence type="ECO:0000256" key="1">
    <source>
        <dbReference type="ARBA" id="ARBA00001971"/>
    </source>
</evidence>
<feature type="transmembrane region" description="Helical" evidence="13">
    <location>
        <begin position="245"/>
        <end position="264"/>
    </location>
</feature>
<organism evidence="14">
    <name type="scientific">Corydalis yanhusuo</name>
    <dbReference type="NCBI Taxonomy" id="458692"/>
    <lineage>
        <taxon>Eukaryota</taxon>
        <taxon>Viridiplantae</taxon>
        <taxon>Streptophyta</taxon>
        <taxon>Embryophyta</taxon>
        <taxon>Tracheophyta</taxon>
        <taxon>Spermatophyta</taxon>
        <taxon>Magnoliopsida</taxon>
        <taxon>Ranunculales</taxon>
        <taxon>Papaveraceae</taxon>
        <taxon>Fumarioideae</taxon>
        <taxon>Corydalis</taxon>
    </lineage>
</organism>